<dbReference type="GO" id="GO:0006654">
    <property type="term" value="P:phosphatidic acid biosynthetic process"/>
    <property type="evidence" value="ECO:0007669"/>
    <property type="project" value="TreeGrafter"/>
</dbReference>
<dbReference type="PATRIC" id="fig|479893.3.peg.229"/>
<evidence type="ECO:0000256" key="2">
    <source>
        <dbReference type="ARBA" id="ARBA00023315"/>
    </source>
</evidence>
<dbReference type="GO" id="GO:0003841">
    <property type="term" value="F:1-acylglycerol-3-phosphate O-acyltransferase activity"/>
    <property type="evidence" value="ECO:0007669"/>
    <property type="project" value="TreeGrafter"/>
</dbReference>
<dbReference type="RefSeq" id="WP_053521393.1">
    <property type="nucleotide sequence ID" value="NZ_LHCF01000004.1"/>
</dbReference>
<name>A0A0M1N0T1_9MOLU</name>
<keyword evidence="1 5" id="KW-0808">Transferase</keyword>
<organism evidence="5 6">
    <name type="scientific">Candidatus Phytoplasma pruni</name>
    <dbReference type="NCBI Taxonomy" id="479893"/>
    <lineage>
        <taxon>Bacteria</taxon>
        <taxon>Bacillati</taxon>
        <taxon>Mycoplasmatota</taxon>
        <taxon>Mollicutes</taxon>
        <taxon>Acholeplasmatales</taxon>
        <taxon>Acholeplasmataceae</taxon>
        <taxon>Candidatus Phytoplasma</taxon>
        <taxon>16SrIII (X-disease group)</taxon>
    </lineage>
</organism>
<protein>
    <submittedName>
        <fullName evidence="5">1-acyl-sn-glycerol-3-phosphate acyltransferase</fullName>
    </submittedName>
</protein>
<dbReference type="CDD" id="cd07989">
    <property type="entry name" value="LPLAT_AGPAT-like"/>
    <property type="match status" value="1"/>
</dbReference>
<dbReference type="AlphaFoldDB" id="A0A0M1N0T1"/>
<dbReference type="Pfam" id="PF01553">
    <property type="entry name" value="Acyltransferase"/>
    <property type="match status" value="1"/>
</dbReference>
<reference evidence="6" key="1">
    <citation type="submission" date="2015-05" db="EMBL/GenBank/DDBJ databases">
        <title>Draft genome sequence of 'Candidatus Phytoplasma Pruni' strain CX, a plant pathogenic bacterium.</title>
        <authorList>
            <person name="Lee I.-M."/>
            <person name="Bottner-Parker K.D."/>
            <person name="Shao J."/>
            <person name="Gundersen-Rindal D.E."/>
            <person name="Zhao Y."/>
            <person name="Davis R.E."/>
        </authorList>
    </citation>
    <scope>NUCLEOTIDE SEQUENCE [LARGE SCALE GENOMIC DNA]</scope>
    <source>
        <strain evidence="6">CX</strain>
    </source>
</reference>
<dbReference type="PANTHER" id="PTHR10434:SF66">
    <property type="entry name" value="PHOSPHOLIPID_GLYCEROL ACYLTRANSFERASE DOMAIN-CONTAINING PROTEIN"/>
    <property type="match status" value="1"/>
</dbReference>
<evidence type="ECO:0000256" key="1">
    <source>
        <dbReference type="ARBA" id="ARBA00022679"/>
    </source>
</evidence>
<gene>
    <name evidence="5" type="primary">plsC</name>
    <name evidence="5" type="ORF">CPX_001444</name>
</gene>
<dbReference type="InterPro" id="IPR002123">
    <property type="entry name" value="Plipid/glycerol_acylTrfase"/>
</dbReference>
<comment type="caution">
    <text evidence="5">The sequence shown here is derived from an EMBL/GenBank/DDBJ whole genome shotgun (WGS) entry which is preliminary data.</text>
</comment>
<evidence type="ECO:0000256" key="3">
    <source>
        <dbReference type="SAM" id="Phobius"/>
    </source>
</evidence>
<dbReference type="STRING" id="479893.CPX_001444"/>
<dbReference type="OrthoDB" id="9803035at2"/>
<dbReference type="EMBL" id="LHCF01000004">
    <property type="protein sequence ID" value="KOR75569.1"/>
    <property type="molecule type" value="Genomic_DNA"/>
</dbReference>
<feature type="domain" description="Phospholipid/glycerol acyltransferase" evidence="4">
    <location>
        <begin position="97"/>
        <end position="216"/>
    </location>
</feature>
<keyword evidence="3" id="KW-1133">Transmembrane helix</keyword>
<proteinExistence type="predicted"/>
<keyword evidence="3" id="KW-0472">Membrane</keyword>
<feature type="transmembrane region" description="Helical" evidence="3">
    <location>
        <begin position="31"/>
        <end position="53"/>
    </location>
</feature>
<evidence type="ECO:0000313" key="6">
    <source>
        <dbReference type="Proteomes" id="UP000037386"/>
    </source>
</evidence>
<dbReference type="SUPFAM" id="SSF69593">
    <property type="entry name" value="Glycerol-3-phosphate (1)-acyltransferase"/>
    <property type="match status" value="1"/>
</dbReference>
<accession>A0A0M1N0T1</accession>
<evidence type="ECO:0000313" key="5">
    <source>
        <dbReference type="EMBL" id="KOR75569.1"/>
    </source>
</evidence>
<keyword evidence="3" id="KW-0812">Transmembrane</keyword>
<keyword evidence="2 5" id="KW-0012">Acyltransferase</keyword>
<dbReference type="SMART" id="SM00563">
    <property type="entry name" value="PlsC"/>
    <property type="match status" value="1"/>
</dbReference>
<sequence>MFTLFFVTSFLTFYISFVVYCKCGIEGYFLSFFASVALSWIMVLLVFFIMMFINRRLKINNSFQQKVVASISKLILRFFRIKVTVYNQELIPYKGNLVIYSNHKTNFDPFIIACAIDRTMSFSPKDDLYKGRWGWFLSYYFNSIHCLKIVRDNPRATAQNLNQAIENVKQELAMLIFPEGGVVNKKNDKIISTLDGAYKIAVKGEANILPITLKGAYKMRKKFWFKRKKIEVIIHPHIKYEEYKGKNTQQIGQEVADIINSAL</sequence>
<evidence type="ECO:0000259" key="4">
    <source>
        <dbReference type="SMART" id="SM00563"/>
    </source>
</evidence>
<dbReference type="Proteomes" id="UP000037386">
    <property type="component" value="Unassembled WGS sequence"/>
</dbReference>
<dbReference type="PANTHER" id="PTHR10434">
    <property type="entry name" value="1-ACYL-SN-GLYCEROL-3-PHOSPHATE ACYLTRANSFERASE"/>
    <property type="match status" value="1"/>
</dbReference>